<gene>
    <name evidence="2" type="ORF">E2562_022262</name>
</gene>
<feature type="region of interest" description="Disordered" evidence="1">
    <location>
        <begin position="1"/>
        <end position="36"/>
    </location>
</feature>
<keyword evidence="3" id="KW-1185">Reference proteome</keyword>
<name>A0A6G1D536_9ORYZ</name>
<dbReference type="Proteomes" id="UP000479710">
    <property type="component" value="Unassembled WGS sequence"/>
</dbReference>
<evidence type="ECO:0000313" key="3">
    <source>
        <dbReference type="Proteomes" id="UP000479710"/>
    </source>
</evidence>
<evidence type="ECO:0000313" key="2">
    <source>
        <dbReference type="EMBL" id="KAF0907858.1"/>
    </source>
</evidence>
<proteinExistence type="predicted"/>
<reference evidence="2 3" key="1">
    <citation type="submission" date="2019-11" db="EMBL/GenBank/DDBJ databases">
        <title>Whole genome sequence of Oryza granulata.</title>
        <authorList>
            <person name="Li W."/>
        </authorList>
    </citation>
    <scope>NUCLEOTIDE SEQUENCE [LARGE SCALE GENOMIC DNA]</scope>
    <source>
        <strain evidence="3">cv. Menghai</strain>
        <tissue evidence="2">Leaf</tissue>
    </source>
</reference>
<organism evidence="2 3">
    <name type="scientific">Oryza meyeriana var. granulata</name>
    <dbReference type="NCBI Taxonomy" id="110450"/>
    <lineage>
        <taxon>Eukaryota</taxon>
        <taxon>Viridiplantae</taxon>
        <taxon>Streptophyta</taxon>
        <taxon>Embryophyta</taxon>
        <taxon>Tracheophyta</taxon>
        <taxon>Spermatophyta</taxon>
        <taxon>Magnoliopsida</taxon>
        <taxon>Liliopsida</taxon>
        <taxon>Poales</taxon>
        <taxon>Poaceae</taxon>
        <taxon>BOP clade</taxon>
        <taxon>Oryzoideae</taxon>
        <taxon>Oryzeae</taxon>
        <taxon>Oryzinae</taxon>
        <taxon>Oryza</taxon>
        <taxon>Oryza meyeriana</taxon>
    </lineage>
</organism>
<protein>
    <submittedName>
        <fullName evidence="2">Uncharacterized protein</fullName>
    </submittedName>
</protein>
<dbReference type="AlphaFoldDB" id="A0A6G1D536"/>
<evidence type="ECO:0000256" key="1">
    <source>
        <dbReference type="SAM" id="MobiDB-lite"/>
    </source>
</evidence>
<accession>A0A6G1D536</accession>
<feature type="compositionally biased region" description="Basic and acidic residues" evidence="1">
    <location>
        <begin position="1"/>
        <end position="21"/>
    </location>
</feature>
<comment type="caution">
    <text evidence="2">The sequence shown here is derived from an EMBL/GenBank/DDBJ whole genome shotgun (WGS) entry which is preliminary data.</text>
</comment>
<sequence length="65" mass="6822">MAPQRRVAEEEGSDGRRDCGGGRRGPTRCSRTSAHRGRCSGTVFGDDCGIEGQRHGRGSAASTMA</sequence>
<dbReference type="EMBL" id="SPHZ02000007">
    <property type="protein sequence ID" value="KAF0907858.1"/>
    <property type="molecule type" value="Genomic_DNA"/>
</dbReference>